<dbReference type="STRING" id="236234.A0A1J9S653"/>
<comment type="caution">
    <text evidence="3">The sequence shown here is derived from an EMBL/GenBank/DDBJ whole genome shotgun (WGS) entry which is preliminary data.</text>
</comment>
<feature type="compositionally biased region" description="Polar residues" evidence="1">
    <location>
        <begin position="672"/>
        <end position="690"/>
    </location>
</feature>
<evidence type="ECO:0000256" key="1">
    <source>
        <dbReference type="SAM" id="MobiDB-lite"/>
    </source>
</evidence>
<feature type="compositionally biased region" description="Polar residues" evidence="1">
    <location>
        <begin position="251"/>
        <end position="260"/>
    </location>
</feature>
<accession>A0A1J9S653</accession>
<feature type="compositionally biased region" description="Low complexity" evidence="1">
    <location>
        <begin position="899"/>
        <end position="910"/>
    </location>
</feature>
<feature type="compositionally biased region" description="Polar residues" evidence="1">
    <location>
        <begin position="569"/>
        <end position="586"/>
    </location>
</feature>
<feature type="compositionally biased region" description="Acidic residues" evidence="1">
    <location>
        <begin position="1141"/>
        <end position="1151"/>
    </location>
</feature>
<dbReference type="PANTHER" id="PTHR21563">
    <property type="entry name" value="ZINC FINGER C3H1 DOMAIN-CONTAINING PROTEIN"/>
    <property type="match status" value="1"/>
</dbReference>
<feature type="compositionally biased region" description="Polar residues" evidence="1">
    <location>
        <begin position="1168"/>
        <end position="1177"/>
    </location>
</feature>
<dbReference type="Proteomes" id="UP000183809">
    <property type="component" value="Unassembled WGS sequence"/>
</dbReference>
<feature type="compositionally biased region" description="Low complexity" evidence="1">
    <location>
        <begin position="407"/>
        <end position="439"/>
    </location>
</feature>
<dbReference type="OrthoDB" id="1922977at2759"/>
<feature type="compositionally biased region" description="Acidic residues" evidence="1">
    <location>
        <begin position="938"/>
        <end position="960"/>
    </location>
</feature>
<feature type="compositionally biased region" description="Acidic residues" evidence="1">
    <location>
        <begin position="1001"/>
        <end position="1010"/>
    </location>
</feature>
<feature type="region of interest" description="Disordered" evidence="1">
    <location>
        <begin position="1"/>
        <end position="279"/>
    </location>
</feature>
<name>A0A1J9S653_9PEZI</name>
<evidence type="ECO:0000313" key="4">
    <source>
        <dbReference type="Proteomes" id="UP000183809"/>
    </source>
</evidence>
<feature type="compositionally biased region" description="Low complexity" evidence="1">
    <location>
        <begin position="1067"/>
        <end position="1088"/>
    </location>
</feature>
<feature type="region of interest" description="Disordered" evidence="1">
    <location>
        <begin position="319"/>
        <end position="390"/>
    </location>
</feature>
<feature type="compositionally biased region" description="Low complexity" evidence="1">
    <location>
        <begin position="549"/>
        <end position="560"/>
    </location>
</feature>
<dbReference type="GeneID" id="31012214"/>
<dbReference type="InterPro" id="IPR019607">
    <property type="entry name" value="Putative_zinc-finger_domain"/>
</dbReference>
<feature type="compositionally biased region" description="Polar residues" evidence="1">
    <location>
        <begin position="647"/>
        <end position="656"/>
    </location>
</feature>
<feature type="compositionally biased region" description="Polar residues" evidence="1">
    <location>
        <begin position="774"/>
        <end position="792"/>
    </location>
</feature>
<feature type="compositionally biased region" description="Low complexity" evidence="1">
    <location>
        <begin position="499"/>
        <end position="522"/>
    </location>
</feature>
<feature type="compositionally biased region" description="Acidic residues" evidence="1">
    <location>
        <begin position="169"/>
        <end position="179"/>
    </location>
</feature>
<dbReference type="RefSeq" id="XP_020131353.1">
    <property type="nucleotide sequence ID" value="XM_020271955.1"/>
</dbReference>
<keyword evidence="4" id="KW-1185">Reference proteome</keyword>
<feature type="domain" description="Putative zinc-finger" evidence="2">
    <location>
        <begin position="1289"/>
        <end position="1310"/>
    </location>
</feature>
<dbReference type="Pfam" id="PF10650">
    <property type="entry name" value="zf-C3H1"/>
    <property type="match status" value="1"/>
</dbReference>
<evidence type="ECO:0000259" key="2">
    <source>
        <dbReference type="Pfam" id="PF10650"/>
    </source>
</evidence>
<feature type="compositionally biased region" description="Polar residues" evidence="1">
    <location>
        <begin position="381"/>
        <end position="390"/>
    </location>
</feature>
<feature type="compositionally biased region" description="Low complexity" evidence="1">
    <location>
        <begin position="734"/>
        <end position="755"/>
    </location>
</feature>
<feature type="region of interest" description="Disordered" evidence="1">
    <location>
        <begin position="485"/>
        <end position="704"/>
    </location>
</feature>
<feature type="region of interest" description="Disordered" evidence="1">
    <location>
        <begin position="723"/>
        <end position="799"/>
    </location>
</feature>
<feature type="region of interest" description="Disordered" evidence="1">
    <location>
        <begin position="835"/>
        <end position="1248"/>
    </location>
</feature>
<feature type="compositionally biased region" description="Polar residues" evidence="1">
    <location>
        <begin position="1113"/>
        <end position="1132"/>
    </location>
</feature>
<dbReference type="PANTHER" id="PTHR21563:SF3">
    <property type="entry name" value="ZINC FINGER C3H1 DOMAIN-CONTAINING PROTEIN"/>
    <property type="match status" value="1"/>
</dbReference>
<feature type="compositionally biased region" description="Pro residues" evidence="1">
    <location>
        <begin position="91"/>
        <end position="148"/>
    </location>
</feature>
<dbReference type="InterPro" id="IPR039278">
    <property type="entry name" value="Red1"/>
</dbReference>
<organism evidence="3 4">
    <name type="scientific">Diplodia corticola</name>
    <dbReference type="NCBI Taxonomy" id="236234"/>
    <lineage>
        <taxon>Eukaryota</taxon>
        <taxon>Fungi</taxon>
        <taxon>Dikarya</taxon>
        <taxon>Ascomycota</taxon>
        <taxon>Pezizomycotina</taxon>
        <taxon>Dothideomycetes</taxon>
        <taxon>Dothideomycetes incertae sedis</taxon>
        <taxon>Botryosphaeriales</taxon>
        <taxon>Botryosphaeriaceae</taxon>
        <taxon>Diplodia</taxon>
    </lineage>
</organism>
<proteinExistence type="predicted"/>
<reference evidence="3 4" key="1">
    <citation type="submission" date="2016-10" db="EMBL/GenBank/DDBJ databases">
        <title>Proteomics and genomics reveal pathogen-plant mechanisms compatible with a hemibiotrophic lifestyle of Diplodia corticola.</title>
        <authorList>
            <person name="Fernandes I."/>
            <person name="De Jonge R."/>
            <person name="Van De Peer Y."/>
            <person name="Devreese B."/>
            <person name="Alves A."/>
            <person name="Esteves A.C."/>
        </authorList>
    </citation>
    <scope>NUCLEOTIDE SEQUENCE [LARGE SCALE GENOMIC DNA]</scope>
    <source>
        <strain evidence="3 4">CBS 112549</strain>
    </source>
</reference>
<feature type="compositionally biased region" description="Low complexity" evidence="1">
    <location>
        <begin position="877"/>
        <end position="892"/>
    </location>
</feature>
<feature type="compositionally biased region" description="Basic and acidic residues" evidence="1">
    <location>
        <begin position="182"/>
        <end position="192"/>
    </location>
</feature>
<sequence>MANYPPSAPFFGMPPFTQPFPSQSAPPPPPPSGGPVFQNAPQLPPQQPSQQQAHGASGFQQNASLPTPDFQALGLSPSQLAALWQHVQSGAPPPPLPFPPPFTPQSGFAPPPPPPIPFPPGFQPPAVPSFPLPPRQALPGLTPVPPLPAASAAPPASNRIMEIVHGDKEEGELSDEPGSQDEPGRSWPREGNQRVGKGTAGNEKHSNGMPADSGRPRSSQWPDQRRNRASLQSRDRPYGEIPAETPHHPINNETTGLTRSQHFETSVEHSRLDRKEFESRRREAETFLTVLHNCGYGYTDLQKYGLDPKLVKETWTSLGLPLDQPSLDGRRSSAAESRATQAPPSQPKPSPASTSVLPAPQAPPPIQLPSRPQPTVGTAGINKQSASATVSSPIDRAAYIARLMAAKNSKASTKSTTVASSSATPSPAPASAAVVQAPPELDSMPSVKAQEPSNQENTSATDPAVLAAQKKEAQNELLRRKIEALKIPKKKAEEEARAKAQAVAASLSASRTPSSSGASATAMPKSEIPVRPIQQEVATAVSTPRKDAQPSPSLPLQSPGGIPGLFMTSAASQGVPQPTQDSSGVSANKGRKRPVASDFDDLQQPRVPTAFKRPFGQSQNDHEQVIIEVSDDETAGSIMDIDEADELQQSSAQPSVQPLKGGANRNLPPLTNFPSRPNLSRQGSAHSTPPASQPPIPAARVADLKRKEEELAALKRLIAEKERQRLAKAQNSRAQTPATPTYQPSQTPQPVSSPAVNAPVNKEVTRVQPDVFSESASRGGTPSAALRSTPQSPAEPGWKLRRRAEIQSGISAFDADLNTNMSRLEQLRREMEQIEAENKRRQQEKESLINELEGLGIDTEGMPHEELQAKKDEIMHQQQEAIAAAAEASAEQPVAISMAEAASAPQPASADEVHPKAVASEGKAPSESSGERMSMSDGEIDNESDTTEAEMDMSDSDAERDEPVRIQTASNTEMGQAPKALPEPATAEETRPSAPYPVETSEQEDTEDFYSPEPKPKHFNSSLGPEIAQMDHSSAKSNDPSLQANDDGATEDVDNYVPPGNVEHQASESGSISSASPEASQAEPQAPSQEHESGQLSDVALESEGDACMELFESTTDIPQSGSTSQGATDGLQTGDASSEAMDEDEDEYDPSDMLPHPSPSVAASDYPTPQTSSTDAMATHMAPQSVTGSQVSGDSGSGSSSSASRTPQISIIADEVAPELQGREPGPETSGPSASAPSDPKKHSFYTPYESPLKQFKAYRYHPNYSQEVSGGYRSLTYSHDIDPKTPLCPFEAAGGVCNDSACDGQHFRTMGISEDKVLVQLGIVNPGRTPEEQEKWRVGLKQVLKGLREQNVRDAESVAAAITQYRREFLQDPSRVLNI</sequence>
<feature type="compositionally biased region" description="Polar residues" evidence="1">
    <location>
        <begin position="1031"/>
        <end position="1044"/>
    </location>
</feature>
<gene>
    <name evidence="3" type="ORF">BKCO1_19000165</name>
</gene>
<feature type="compositionally biased region" description="Basic and acidic residues" evidence="1">
    <location>
        <begin position="835"/>
        <end position="848"/>
    </location>
</feature>
<feature type="compositionally biased region" description="Low complexity" evidence="1">
    <location>
        <begin position="1186"/>
        <end position="1205"/>
    </location>
</feature>
<dbReference type="GO" id="GO:0005634">
    <property type="term" value="C:nucleus"/>
    <property type="evidence" value="ECO:0007669"/>
    <property type="project" value="TreeGrafter"/>
</dbReference>
<feature type="compositionally biased region" description="Polar residues" evidence="1">
    <location>
        <begin position="451"/>
        <end position="461"/>
    </location>
</feature>
<evidence type="ECO:0000313" key="3">
    <source>
        <dbReference type="EMBL" id="OJD35093.1"/>
    </source>
</evidence>
<feature type="compositionally biased region" description="Acidic residues" evidence="1">
    <location>
        <begin position="629"/>
        <end position="646"/>
    </location>
</feature>
<feature type="compositionally biased region" description="Basic and acidic residues" evidence="1">
    <location>
        <begin position="485"/>
        <end position="498"/>
    </location>
</feature>
<feature type="compositionally biased region" description="Basic and acidic residues" evidence="1">
    <location>
        <begin position="861"/>
        <end position="875"/>
    </location>
</feature>
<dbReference type="GO" id="GO:0000178">
    <property type="term" value="C:exosome (RNase complex)"/>
    <property type="evidence" value="ECO:0007669"/>
    <property type="project" value="TreeGrafter"/>
</dbReference>
<feature type="compositionally biased region" description="Basic and acidic residues" evidence="1">
    <location>
        <begin position="261"/>
        <end position="279"/>
    </location>
</feature>
<feature type="compositionally biased region" description="Pro residues" evidence="1">
    <location>
        <begin position="24"/>
        <end position="33"/>
    </location>
</feature>
<feature type="region of interest" description="Disordered" evidence="1">
    <location>
        <begin position="407"/>
        <end position="472"/>
    </location>
</feature>
<protein>
    <submittedName>
        <fullName evidence="3">Protein red1</fullName>
    </submittedName>
</protein>
<dbReference type="EMBL" id="MNUE01000019">
    <property type="protein sequence ID" value="OJD35093.1"/>
    <property type="molecule type" value="Genomic_DNA"/>
</dbReference>